<keyword evidence="1" id="KW-0812">Transmembrane</keyword>
<proteinExistence type="predicted"/>
<dbReference type="Proteomes" id="UP000249061">
    <property type="component" value="Unassembled WGS sequence"/>
</dbReference>
<accession>A0A2W5U8L1</accession>
<keyword evidence="1" id="KW-0472">Membrane</keyword>
<organism evidence="2 3">
    <name type="scientific">Archangium gephyra</name>
    <dbReference type="NCBI Taxonomy" id="48"/>
    <lineage>
        <taxon>Bacteria</taxon>
        <taxon>Pseudomonadati</taxon>
        <taxon>Myxococcota</taxon>
        <taxon>Myxococcia</taxon>
        <taxon>Myxococcales</taxon>
        <taxon>Cystobacterineae</taxon>
        <taxon>Archangiaceae</taxon>
        <taxon>Archangium</taxon>
    </lineage>
</organism>
<keyword evidence="1" id="KW-1133">Transmembrane helix</keyword>
<gene>
    <name evidence="2" type="ORF">DI536_32605</name>
</gene>
<sequence>MKAEYLLPGVALFATGFGILFALLGSVGALAKSRQFAAMRQLASGVSGSGKRAWFFASPGLLAVGMCGTFAGVARSDVERARACTALCVSRGHTTGRIGAATHPDPRRPQPACLCEGGAAPFETPVSALVF</sequence>
<evidence type="ECO:0000313" key="2">
    <source>
        <dbReference type="EMBL" id="PZR05268.1"/>
    </source>
</evidence>
<comment type="caution">
    <text evidence="2">The sequence shown here is derived from an EMBL/GenBank/DDBJ whole genome shotgun (WGS) entry which is preliminary data.</text>
</comment>
<reference evidence="2 3" key="1">
    <citation type="submission" date="2017-08" db="EMBL/GenBank/DDBJ databases">
        <title>Infants hospitalized years apart are colonized by the same room-sourced microbial strains.</title>
        <authorList>
            <person name="Brooks B."/>
            <person name="Olm M.R."/>
            <person name="Firek B.A."/>
            <person name="Baker R."/>
            <person name="Thomas B.C."/>
            <person name="Morowitz M.J."/>
            <person name="Banfield J.F."/>
        </authorList>
    </citation>
    <scope>NUCLEOTIDE SEQUENCE [LARGE SCALE GENOMIC DNA]</scope>
    <source>
        <strain evidence="2">S2_003_000_R2_14</strain>
    </source>
</reference>
<dbReference type="AlphaFoldDB" id="A0A2W5U8L1"/>
<protein>
    <submittedName>
        <fullName evidence="2">Uncharacterized protein</fullName>
    </submittedName>
</protein>
<feature type="transmembrane region" description="Helical" evidence="1">
    <location>
        <begin position="53"/>
        <end position="73"/>
    </location>
</feature>
<evidence type="ECO:0000256" key="1">
    <source>
        <dbReference type="SAM" id="Phobius"/>
    </source>
</evidence>
<dbReference type="EMBL" id="QFQP01000046">
    <property type="protein sequence ID" value="PZR05268.1"/>
    <property type="molecule type" value="Genomic_DNA"/>
</dbReference>
<name>A0A2W5U8L1_9BACT</name>
<evidence type="ECO:0000313" key="3">
    <source>
        <dbReference type="Proteomes" id="UP000249061"/>
    </source>
</evidence>